<dbReference type="InterPro" id="IPR027417">
    <property type="entry name" value="P-loop_NTPase"/>
</dbReference>
<dbReference type="NCBIfam" id="TIGR03499">
    <property type="entry name" value="FlhF"/>
    <property type="match status" value="1"/>
</dbReference>
<reference evidence="15 16" key="1">
    <citation type="submission" date="2024-08" db="EMBL/GenBank/DDBJ databases">
        <title>Two novel Cytobacillus novel species.</title>
        <authorList>
            <person name="Liu G."/>
        </authorList>
    </citation>
    <scope>NUCLEOTIDE SEQUENCE [LARGE SCALE GENOMIC DNA]</scope>
    <source>
        <strain evidence="15 16">FJAT-53684</strain>
    </source>
</reference>
<evidence type="ECO:0000256" key="13">
    <source>
        <dbReference type="NCBIfam" id="TIGR03499"/>
    </source>
</evidence>
<keyword evidence="7" id="KW-1005">Bacterial flagellum biogenesis</keyword>
<evidence type="ECO:0000256" key="10">
    <source>
        <dbReference type="ARBA" id="ARBA00023136"/>
    </source>
</evidence>
<keyword evidence="15" id="KW-0966">Cell projection</keyword>
<comment type="function">
    <text evidence="12">Necessary for flagellar biosynthesis. May be involved in translocation of the flagellum.</text>
</comment>
<evidence type="ECO:0000256" key="9">
    <source>
        <dbReference type="ARBA" id="ARBA00023134"/>
    </source>
</evidence>
<dbReference type="SUPFAM" id="SSF52540">
    <property type="entry name" value="P-loop containing nucleoside triphosphate hydrolases"/>
    <property type="match status" value="1"/>
</dbReference>
<dbReference type="PANTHER" id="PTHR43134">
    <property type="entry name" value="SIGNAL RECOGNITION PARTICLE RECEPTOR SUBUNIT ALPHA"/>
    <property type="match status" value="1"/>
</dbReference>
<protein>
    <recommendedName>
        <fullName evidence="3 13">Flagellar biosynthesis protein FlhF</fullName>
    </recommendedName>
</protein>
<evidence type="ECO:0000256" key="5">
    <source>
        <dbReference type="ARBA" id="ARBA00022475"/>
    </source>
</evidence>
<evidence type="ECO:0000256" key="2">
    <source>
        <dbReference type="ARBA" id="ARBA00008531"/>
    </source>
</evidence>
<evidence type="ECO:0000313" key="15">
    <source>
        <dbReference type="EMBL" id="MFE8695166.1"/>
    </source>
</evidence>
<comment type="caution">
    <text evidence="15">The sequence shown here is derived from an EMBL/GenBank/DDBJ whole genome shotgun (WGS) entry which is preliminary data.</text>
</comment>
<keyword evidence="16" id="KW-1185">Reference proteome</keyword>
<dbReference type="PANTHER" id="PTHR43134:SF3">
    <property type="entry name" value="FLAGELLAR BIOSYNTHESIS PROTEIN FLHF"/>
    <property type="match status" value="1"/>
</dbReference>
<keyword evidence="6" id="KW-0547">Nucleotide-binding</keyword>
<proteinExistence type="inferred from homology"/>
<dbReference type="RefSeq" id="WP_389214783.1">
    <property type="nucleotide sequence ID" value="NZ_JBIACJ010000001.1"/>
</dbReference>
<evidence type="ECO:0000256" key="4">
    <source>
        <dbReference type="ARBA" id="ARBA00022448"/>
    </source>
</evidence>
<keyword evidence="15" id="KW-0969">Cilium</keyword>
<dbReference type="Gene3D" id="1.20.120.1380">
    <property type="entry name" value="Flagellar FlhF biosynthesis protein, N domain"/>
    <property type="match status" value="1"/>
</dbReference>
<evidence type="ECO:0000256" key="3">
    <source>
        <dbReference type="ARBA" id="ARBA00014919"/>
    </source>
</evidence>
<dbReference type="Pfam" id="PF00448">
    <property type="entry name" value="SRP54"/>
    <property type="match status" value="1"/>
</dbReference>
<evidence type="ECO:0000256" key="12">
    <source>
        <dbReference type="ARBA" id="ARBA00025337"/>
    </source>
</evidence>
<keyword evidence="9" id="KW-0342">GTP-binding</keyword>
<keyword evidence="15" id="KW-0282">Flagellum</keyword>
<evidence type="ECO:0000256" key="8">
    <source>
        <dbReference type="ARBA" id="ARBA00022927"/>
    </source>
</evidence>
<keyword evidence="11" id="KW-1006">Bacterial flagellum protein export</keyword>
<dbReference type="SMART" id="SM00962">
    <property type="entry name" value="SRP54"/>
    <property type="match status" value="1"/>
</dbReference>
<organism evidence="15 16">
    <name type="scientific">Cytobacillus mangrovibacter</name>
    <dbReference type="NCBI Taxonomy" id="3299024"/>
    <lineage>
        <taxon>Bacteria</taxon>
        <taxon>Bacillati</taxon>
        <taxon>Bacillota</taxon>
        <taxon>Bacilli</taxon>
        <taxon>Bacillales</taxon>
        <taxon>Bacillaceae</taxon>
        <taxon>Cytobacillus</taxon>
    </lineage>
</organism>
<dbReference type="EMBL" id="JBIACJ010000001">
    <property type="protein sequence ID" value="MFE8695166.1"/>
    <property type="molecule type" value="Genomic_DNA"/>
</dbReference>
<dbReference type="Gene3D" id="3.40.50.300">
    <property type="entry name" value="P-loop containing nucleotide triphosphate hydrolases"/>
    <property type="match status" value="1"/>
</dbReference>
<feature type="domain" description="SRP54-type proteins GTP-binding" evidence="14">
    <location>
        <begin position="194"/>
        <end position="385"/>
    </location>
</feature>
<dbReference type="InterPro" id="IPR020006">
    <property type="entry name" value="FlhF"/>
</dbReference>
<name>A0ABW6JTI5_9BACI</name>
<dbReference type="Proteomes" id="UP001601058">
    <property type="component" value="Unassembled WGS sequence"/>
</dbReference>
<dbReference type="CDD" id="cd17873">
    <property type="entry name" value="FlhF"/>
    <property type="match status" value="1"/>
</dbReference>
<evidence type="ECO:0000256" key="7">
    <source>
        <dbReference type="ARBA" id="ARBA00022795"/>
    </source>
</evidence>
<evidence type="ECO:0000256" key="1">
    <source>
        <dbReference type="ARBA" id="ARBA00004413"/>
    </source>
</evidence>
<sequence length="387" mass="43581">MKVKKYTAPNMAEAMKQIRAELGSDAVILNSKEVQTGGFLGFFKKRSIEVIAAVDQQSKRQQIPTIKQKQVKPPEVEQNKLKEKQILQNINPVVQKPSGELIKEINELKSILKKMPVGHAGTAPAYPAPIQIMQQLLLDQEVDLIIQESILNGLLEKWYVDGANASIDEVYSWLENDITKKMKDIPFGGISFSKKYINVVGPTGVGKTTTLAKIAADCVITHKKKVAFITTDTYRIAAIDQLKTYAKILNVPMEVCYTIDDFRKATQTFINYDLILIDTAGRNFRNKQYVEDLKQVIDFDNDIETYLVLSLTAKQRDMEDIYNQFSIIEIDKFIFTKADETSSYGAMLNMVNKYSKGVAYMTNGQNVPDDMLAMNPNIIAKTIIGVE</sequence>
<comment type="subcellular location">
    <subcellularLocation>
        <location evidence="1">Cell membrane</location>
        <topology evidence="1">Peripheral membrane protein</topology>
        <orientation evidence="1">Cytoplasmic side</orientation>
    </subcellularLocation>
</comment>
<evidence type="ECO:0000256" key="6">
    <source>
        <dbReference type="ARBA" id="ARBA00022741"/>
    </source>
</evidence>
<keyword evidence="4" id="KW-0813">Transport</keyword>
<keyword evidence="5" id="KW-1003">Cell membrane</keyword>
<keyword evidence="8" id="KW-0653">Protein transport</keyword>
<keyword evidence="10" id="KW-0472">Membrane</keyword>
<gene>
    <name evidence="15" type="primary">flhF</name>
    <name evidence="15" type="ORF">ACFYKT_02215</name>
</gene>
<evidence type="ECO:0000313" key="16">
    <source>
        <dbReference type="Proteomes" id="UP001601058"/>
    </source>
</evidence>
<dbReference type="InterPro" id="IPR000897">
    <property type="entry name" value="SRP54_GTPase_dom"/>
</dbReference>
<comment type="similarity">
    <text evidence="2">Belongs to the GTP-binding SRP family.</text>
</comment>
<evidence type="ECO:0000259" key="14">
    <source>
        <dbReference type="SMART" id="SM00962"/>
    </source>
</evidence>
<dbReference type="InterPro" id="IPR047040">
    <property type="entry name" value="FlhF__GTPase_dom"/>
</dbReference>
<evidence type="ECO:0000256" key="11">
    <source>
        <dbReference type="ARBA" id="ARBA00023225"/>
    </source>
</evidence>
<accession>A0ABW6JTI5</accession>